<reference evidence="1 2" key="1">
    <citation type="submission" date="2024-06" db="EMBL/GenBank/DDBJ databases">
        <title>The Natural Products Discovery Center: Release of the First 8490 Sequenced Strains for Exploring Actinobacteria Biosynthetic Diversity.</title>
        <authorList>
            <person name="Kalkreuter E."/>
            <person name="Kautsar S.A."/>
            <person name="Yang D."/>
            <person name="Bader C.D."/>
            <person name="Teijaro C.N."/>
            <person name="Fluegel L."/>
            <person name="Davis C.M."/>
            <person name="Simpson J.R."/>
            <person name="Lauterbach L."/>
            <person name="Steele A.D."/>
            <person name="Gui C."/>
            <person name="Meng S."/>
            <person name="Li G."/>
            <person name="Viehrig K."/>
            <person name="Ye F."/>
            <person name="Su P."/>
            <person name="Kiefer A.F."/>
            <person name="Nichols A."/>
            <person name="Cepeda A.J."/>
            <person name="Yan W."/>
            <person name="Fan B."/>
            <person name="Jiang Y."/>
            <person name="Adhikari A."/>
            <person name="Zheng C.-J."/>
            <person name="Schuster L."/>
            <person name="Cowan T.M."/>
            <person name="Smanski M.J."/>
            <person name="Chevrette M.G."/>
            <person name="De Carvalho L.P.S."/>
            <person name="Shen B."/>
        </authorList>
    </citation>
    <scope>NUCLEOTIDE SEQUENCE [LARGE SCALE GENOMIC DNA]</scope>
    <source>
        <strain evidence="1 2">NPDC019434</strain>
    </source>
</reference>
<name>A0ABV2X4Q0_9NOCA</name>
<dbReference type="EMBL" id="JBEYBR010000004">
    <property type="protein sequence ID" value="MEU2120819.1"/>
    <property type="molecule type" value="Genomic_DNA"/>
</dbReference>
<dbReference type="RefSeq" id="WP_357990074.1">
    <property type="nucleotide sequence ID" value="NZ_JBEYBR010000004.1"/>
</dbReference>
<evidence type="ECO:0000313" key="2">
    <source>
        <dbReference type="Proteomes" id="UP001550535"/>
    </source>
</evidence>
<sequence length="187" mass="20506">MAVRFKLASYSTPEADPMGREWVGWFPRMTEEEAWESGRGTWKANAERLGREKFALITGGGTVLAIGEVAEVVPYGDRFAVQGPLLGAGHPVYDAWIGKPDPAANNSQNPVGYVDLPEEAEFRIRACACGCGETSTRDFLPGHDLRAIQDRVRRYADGSILTFINWVDDIARREGVPMLPPLSDAPA</sequence>
<organism evidence="1 2">
    <name type="scientific">Nocardia niwae</name>
    <dbReference type="NCBI Taxonomy" id="626084"/>
    <lineage>
        <taxon>Bacteria</taxon>
        <taxon>Bacillati</taxon>
        <taxon>Actinomycetota</taxon>
        <taxon>Actinomycetes</taxon>
        <taxon>Mycobacteriales</taxon>
        <taxon>Nocardiaceae</taxon>
        <taxon>Nocardia</taxon>
    </lineage>
</organism>
<evidence type="ECO:0000313" key="1">
    <source>
        <dbReference type="EMBL" id="MEU2120819.1"/>
    </source>
</evidence>
<accession>A0ABV2X4Q0</accession>
<proteinExistence type="predicted"/>
<gene>
    <name evidence="1" type="ORF">ABZ507_03220</name>
</gene>
<comment type="caution">
    <text evidence="1">The sequence shown here is derived from an EMBL/GenBank/DDBJ whole genome shotgun (WGS) entry which is preliminary data.</text>
</comment>
<dbReference type="Proteomes" id="UP001550535">
    <property type="component" value="Unassembled WGS sequence"/>
</dbReference>
<keyword evidence="2" id="KW-1185">Reference proteome</keyword>
<protein>
    <submittedName>
        <fullName evidence="1">Uncharacterized protein</fullName>
    </submittedName>
</protein>